<dbReference type="PANTHER" id="PTHR43867:SF2">
    <property type="entry name" value="CELLULOSE SYNTHASE CATALYTIC SUBUNIT A [UDP-FORMING]"/>
    <property type="match status" value="1"/>
</dbReference>
<dbReference type="GO" id="GO:0016757">
    <property type="term" value="F:glycosyltransferase activity"/>
    <property type="evidence" value="ECO:0007669"/>
    <property type="project" value="UniProtKB-KW"/>
</dbReference>
<keyword evidence="3 8" id="KW-0808">Transferase</keyword>
<dbReference type="Proteomes" id="UP001213907">
    <property type="component" value="Chromosome"/>
</dbReference>
<dbReference type="EC" id="2.4.-.-" evidence="8"/>
<feature type="transmembrane region" description="Helical" evidence="7">
    <location>
        <begin position="577"/>
        <end position="601"/>
    </location>
</feature>
<keyword evidence="9" id="KW-1185">Reference proteome</keyword>
<keyword evidence="4 7" id="KW-0812">Transmembrane</keyword>
<feature type="transmembrane region" description="Helical" evidence="7">
    <location>
        <begin position="523"/>
        <end position="541"/>
    </location>
</feature>
<evidence type="ECO:0000256" key="5">
    <source>
        <dbReference type="ARBA" id="ARBA00022989"/>
    </source>
</evidence>
<dbReference type="RefSeq" id="WP_275246989.1">
    <property type="nucleotide sequence ID" value="NZ_BAABDX010000001.1"/>
</dbReference>
<accession>A0ABY8BPC0</accession>
<dbReference type="InterPro" id="IPR050321">
    <property type="entry name" value="Glycosyltr_2/OpgH_subfam"/>
</dbReference>
<evidence type="ECO:0000256" key="7">
    <source>
        <dbReference type="SAM" id="Phobius"/>
    </source>
</evidence>
<evidence type="ECO:0000313" key="8">
    <source>
        <dbReference type="EMBL" id="WEF51386.1"/>
    </source>
</evidence>
<evidence type="ECO:0000256" key="2">
    <source>
        <dbReference type="ARBA" id="ARBA00022676"/>
    </source>
</evidence>
<evidence type="ECO:0000256" key="1">
    <source>
        <dbReference type="ARBA" id="ARBA00004141"/>
    </source>
</evidence>
<dbReference type="PANTHER" id="PTHR43867">
    <property type="entry name" value="CELLULOSE SYNTHASE CATALYTIC SUBUNIT A [UDP-FORMING]"/>
    <property type="match status" value="1"/>
</dbReference>
<keyword evidence="6 7" id="KW-0472">Membrane</keyword>
<dbReference type="SUPFAM" id="SSF53448">
    <property type="entry name" value="Nucleotide-diphospho-sugar transferases"/>
    <property type="match status" value="1"/>
</dbReference>
<evidence type="ECO:0000256" key="6">
    <source>
        <dbReference type="ARBA" id="ARBA00023136"/>
    </source>
</evidence>
<gene>
    <name evidence="8" type="ORF">AFIC_002970</name>
</gene>
<evidence type="ECO:0000313" key="9">
    <source>
        <dbReference type="Proteomes" id="UP001213907"/>
    </source>
</evidence>
<organism evidence="8 9">
    <name type="scientific">Afipia carboxydohydrogena</name>
    <name type="common">Pseudomonas carboxydohydrogena</name>
    <dbReference type="NCBI Taxonomy" id="290"/>
    <lineage>
        <taxon>Bacteria</taxon>
        <taxon>Pseudomonadati</taxon>
        <taxon>Pseudomonadota</taxon>
        <taxon>Alphaproteobacteria</taxon>
        <taxon>Hyphomicrobiales</taxon>
        <taxon>Nitrobacteraceae</taxon>
        <taxon>Afipia</taxon>
    </lineage>
</organism>
<feature type="transmembrane region" description="Helical" evidence="7">
    <location>
        <begin position="607"/>
        <end position="630"/>
    </location>
</feature>
<evidence type="ECO:0000256" key="3">
    <source>
        <dbReference type="ARBA" id="ARBA00022679"/>
    </source>
</evidence>
<dbReference type="Pfam" id="PF13641">
    <property type="entry name" value="Glyco_tranf_2_3"/>
    <property type="match status" value="1"/>
</dbReference>
<keyword evidence="5 7" id="KW-1133">Transmembrane helix</keyword>
<proteinExistence type="predicted"/>
<dbReference type="InterPro" id="IPR037257">
    <property type="entry name" value="T2SS_E_N_sf"/>
</dbReference>
<dbReference type="SUPFAM" id="SSF160246">
    <property type="entry name" value="EspE N-terminal domain-like"/>
    <property type="match status" value="1"/>
</dbReference>
<name>A0ABY8BPC0_AFICR</name>
<sequence>MAPISGHPNDMAGPVRKIRRRRPAWPYPGLLPDLLKRPRVQPAAAPPRRETGHPFELDCLHGVLPSEILAEAVRCAGLLGVGADQVLIRRGIITETEYVVRLAQRCELAVEGFRDIARTDCPLTDAQLRYAAQHRMLPLERPDGLYHVQAPLGLAARRIAALCARQARPRIRLATRAAFDRYLMRHEALAHDAAEGLALQLPEMSCAPIHRDGGGRIRRYLLHLPGLTGAFVLAPVFIIQFCGAVLAIWFLLFNSLRFAGSLAGNKRPQPLDRLSDEHLPIYTVMVALYREGRSVAHLLHALAELDYPREKLDIKLLLEADDRETQAAIARLDLPPNVEILLVPPFGPRTKPKALNAGLPFARGDFVAVFDAEDRPDPSQLRAALDTFRRHGGDVACAQASLCIDNSADSWLACMFTAEYAGQFDAFLRGFSQFGLPLPLGGSSNHFRTATLREVGGWDAYNVTEDADLGFRLARFGYRAVMFSSTTYEEAPARAGAWLRQRSRWMKGWMQTWIVHMRSPLRLIRQSGLAGFFTLNLLVGGNVLTALAYPMLIGACLLEIGLTAAGSTAIEMFADPFAGLHLATIAAGCLSTVVVCLIGLTRRRLLHHAWVLLLTPLYWACLSVAAWRALIQLFRDPYRWEKTEHGLARHSRLAAHSAGRKLKSNKGRENAAFAQAPAVRNNA</sequence>
<dbReference type="InterPro" id="IPR029044">
    <property type="entry name" value="Nucleotide-diphossugar_trans"/>
</dbReference>
<reference evidence="8 9" key="1">
    <citation type="submission" date="2022-11" db="EMBL/GenBank/DDBJ databases">
        <authorList>
            <person name="Siebert D."/>
            <person name="Busche T."/>
            <person name="Saydam E."/>
            <person name="Kalinowski J."/>
            <person name="Ruckert C."/>
            <person name="Blombach B."/>
        </authorList>
    </citation>
    <scope>NUCLEOTIDE SEQUENCE [LARGE SCALE GENOMIC DNA]</scope>
    <source>
        <strain evidence="8 9">DSM 1083</strain>
    </source>
</reference>
<keyword evidence="2 8" id="KW-0328">Glycosyltransferase</keyword>
<comment type="subcellular location">
    <subcellularLocation>
        <location evidence="1">Membrane</location>
        <topology evidence="1">Multi-pass membrane protein</topology>
    </subcellularLocation>
</comment>
<dbReference type="EMBL" id="CP113162">
    <property type="protein sequence ID" value="WEF51386.1"/>
    <property type="molecule type" value="Genomic_DNA"/>
</dbReference>
<dbReference type="Gene3D" id="3.90.550.10">
    <property type="entry name" value="Spore Coat Polysaccharide Biosynthesis Protein SpsA, Chain A"/>
    <property type="match status" value="1"/>
</dbReference>
<protein>
    <submittedName>
        <fullName evidence="8">Glycosyltransferase</fullName>
        <ecNumber evidence="8">2.4.-.-</ecNumber>
    </submittedName>
</protein>
<evidence type="ECO:0000256" key="4">
    <source>
        <dbReference type="ARBA" id="ARBA00022692"/>
    </source>
</evidence>
<feature type="transmembrane region" description="Helical" evidence="7">
    <location>
        <begin position="227"/>
        <end position="252"/>
    </location>
</feature>